<evidence type="ECO:0000313" key="16">
    <source>
        <dbReference type="Proteomes" id="UP000323142"/>
    </source>
</evidence>
<evidence type="ECO:0000256" key="9">
    <source>
        <dbReference type="ARBA" id="ARBA00022989"/>
    </source>
</evidence>
<evidence type="ECO:0000313" key="15">
    <source>
        <dbReference type="EMBL" id="KAA2234977.1"/>
    </source>
</evidence>
<evidence type="ECO:0000256" key="12">
    <source>
        <dbReference type="ARBA" id="ARBA00023157"/>
    </source>
</evidence>
<dbReference type="AlphaFoldDB" id="A0A5B2V9R3"/>
<dbReference type="OrthoDB" id="7943907at2"/>
<comment type="subcellular location">
    <subcellularLocation>
        <location evidence="2">Endoplasmic reticulum membrane</location>
        <topology evidence="2">Single-pass type II membrane protein</topology>
    </subcellularLocation>
    <subcellularLocation>
        <location evidence="1">Golgi apparatus membrane</location>
        <topology evidence="1">Single-pass type II membrane protein</topology>
    </subcellularLocation>
</comment>
<evidence type="ECO:0000256" key="8">
    <source>
        <dbReference type="ARBA" id="ARBA00022968"/>
    </source>
</evidence>
<evidence type="ECO:0000256" key="7">
    <source>
        <dbReference type="ARBA" id="ARBA00022824"/>
    </source>
</evidence>
<keyword evidence="13" id="KW-0325">Glycoprotein</keyword>
<keyword evidence="3 15" id="KW-0328">Glycosyltransferase</keyword>
<organism evidence="15 16">
    <name type="scientific">Salinarimonas soli</name>
    <dbReference type="NCBI Taxonomy" id="1638099"/>
    <lineage>
        <taxon>Bacteria</taxon>
        <taxon>Pseudomonadati</taxon>
        <taxon>Pseudomonadota</taxon>
        <taxon>Alphaproteobacteria</taxon>
        <taxon>Hyphomicrobiales</taxon>
        <taxon>Salinarimonadaceae</taxon>
        <taxon>Salinarimonas</taxon>
    </lineage>
</organism>
<keyword evidence="4 15" id="KW-0808">Transferase</keyword>
<evidence type="ECO:0000256" key="2">
    <source>
        <dbReference type="ARBA" id="ARBA00004648"/>
    </source>
</evidence>
<keyword evidence="11" id="KW-0472">Membrane</keyword>
<dbReference type="InterPro" id="IPR003406">
    <property type="entry name" value="Glyco_trans_14"/>
</dbReference>
<keyword evidence="7" id="KW-0256">Endoplasmic reticulum</keyword>
<reference evidence="15 16" key="1">
    <citation type="submission" date="2019-09" db="EMBL/GenBank/DDBJ databases">
        <title>Salinarimonas rosea gen. nov., sp. nov., a new member of the a-2 subgroup of the Proteobacteria.</title>
        <authorList>
            <person name="Liu J."/>
        </authorList>
    </citation>
    <scope>NUCLEOTIDE SEQUENCE [LARGE SCALE GENOMIC DNA]</scope>
    <source>
        <strain evidence="15 16">BN140002</strain>
    </source>
</reference>
<evidence type="ECO:0000256" key="11">
    <source>
        <dbReference type="ARBA" id="ARBA00023136"/>
    </source>
</evidence>
<keyword evidence="9" id="KW-1133">Transmembrane helix</keyword>
<evidence type="ECO:0000256" key="1">
    <source>
        <dbReference type="ARBA" id="ARBA00004323"/>
    </source>
</evidence>
<dbReference type="Pfam" id="PF02485">
    <property type="entry name" value="Branch"/>
    <property type="match status" value="1"/>
</dbReference>
<evidence type="ECO:0000256" key="5">
    <source>
        <dbReference type="ARBA" id="ARBA00022692"/>
    </source>
</evidence>
<comment type="caution">
    <text evidence="15">The sequence shown here is derived from an EMBL/GenBank/DDBJ whole genome shotgun (WGS) entry which is preliminary data.</text>
</comment>
<reference evidence="15 16" key="2">
    <citation type="submission" date="2019-09" db="EMBL/GenBank/DDBJ databases">
        <authorList>
            <person name="Jin C."/>
        </authorList>
    </citation>
    <scope>NUCLEOTIDE SEQUENCE [LARGE SCALE GENOMIC DNA]</scope>
    <source>
        <strain evidence="15 16">BN140002</strain>
    </source>
</reference>
<evidence type="ECO:0000256" key="4">
    <source>
        <dbReference type="ARBA" id="ARBA00022679"/>
    </source>
</evidence>
<gene>
    <name evidence="15" type="ORF">F0L46_21795</name>
</gene>
<evidence type="ECO:0000256" key="3">
    <source>
        <dbReference type="ARBA" id="ARBA00022676"/>
    </source>
</evidence>
<evidence type="ECO:0000256" key="6">
    <source>
        <dbReference type="ARBA" id="ARBA00022723"/>
    </source>
</evidence>
<dbReference type="EMBL" id="VUOA01000040">
    <property type="protein sequence ID" value="KAA2234977.1"/>
    <property type="molecule type" value="Genomic_DNA"/>
</dbReference>
<dbReference type="GO" id="GO:0046872">
    <property type="term" value="F:metal ion binding"/>
    <property type="evidence" value="ECO:0007669"/>
    <property type="project" value="UniProtKB-KW"/>
</dbReference>
<keyword evidence="8" id="KW-0735">Signal-anchor</keyword>
<evidence type="ECO:0000256" key="10">
    <source>
        <dbReference type="ARBA" id="ARBA00023034"/>
    </source>
</evidence>
<proteinExistence type="predicted"/>
<keyword evidence="6" id="KW-0479">Metal-binding</keyword>
<name>A0A5B2V9R3_9HYPH</name>
<accession>A0A5B2V9R3</accession>
<protein>
    <recommendedName>
        <fullName evidence="14">Peptide O-xylosyltransferase</fullName>
    </recommendedName>
</protein>
<sequence length="336" mass="39311">MGGLVRHAYLIAAHDNPAALVRLVEALRCEGARFFIHIDAAVALKPFTDALGDKPDIHWVIDRVRVTWMGWSQVEATLRMLGAAHPDAFDRYTLLSGADYPIKSNDEIARILSRDETEYLTAWRLSDRPSWQHKVQYYYPIEQIPIRNYGKAKARRVFWASFVRLRRFFPKRSMPASLEPWGGSSWWTLTHSCVSHILGVVRERPEVVRFYRTTHAPDEGFFHTLVMNSPFAERVHRRAEYERWRAETRPWERVDLPTEKARMLPDEVFNLRYVDWSEEFTHRREAPAILDERDFEALRASECFLARKFDPVRSAGLLDRIDSELRRSTPVLGAMQ</sequence>
<dbReference type="PANTHER" id="PTHR46025">
    <property type="entry name" value="XYLOSYLTRANSFERASE OXT"/>
    <property type="match status" value="1"/>
</dbReference>
<evidence type="ECO:0000256" key="13">
    <source>
        <dbReference type="ARBA" id="ARBA00023180"/>
    </source>
</evidence>
<dbReference type="Proteomes" id="UP000323142">
    <property type="component" value="Unassembled WGS sequence"/>
</dbReference>
<dbReference type="InterPro" id="IPR043538">
    <property type="entry name" value="XYLT"/>
</dbReference>
<keyword evidence="12" id="KW-1015">Disulfide bond</keyword>
<dbReference type="GO" id="GO:0030158">
    <property type="term" value="F:protein xylosyltransferase activity"/>
    <property type="evidence" value="ECO:0007669"/>
    <property type="project" value="InterPro"/>
</dbReference>
<dbReference type="GO" id="GO:0050650">
    <property type="term" value="P:chondroitin sulfate proteoglycan biosynthetic process"/>
    <property type="evidence" value="ECO:0007669"/>
    <property type="project" value="TreeGrafter"/>
</dbReference>
<evidence type="ECO:0000256" key="14">
    <source>
        <dbReference type="ARBA" id="ARBA00042865"/>
    </source>
</evidence>
<dbReference type="GO" id="GO:0015012">
    <property type="term" value="P:heparan sulfate proteoglycan biosynthetic process"/>
    <property type="evidence" value="ECO:0007669"/>
    <property type="project" value="TreeGrafter"/>
</dbReference>
<keyword evidence="5" id="KW-0812">Transmembrane</keyword>
<keyword evidence="16" id="KW-1185">Reference proteome</keyword>
<dbReference type="GO" id="GO:0016020">
    <property type="term" value="C:membrane"/>
    <property type="evidence" value="ECO:0007669"/>
    <property type="project" value="InterPro"/>
</dbReference>
<keyword evidence="10" id="KW-0333">Golgi apparatus</keyword>
<dbReference type="PANTHER" id="PTHR46025:SF3">
    <property type="entry name" value="XYLOSYLTRANSFERASE OXT"/>
    <property type="match status" value="1"/>
</dbReference>